<dbReference type="Gene3D" id="3.60.21.10">
    <property type="match status" value="1"/>
</dbReference>
<accession>A0A9W8B423</accession>
<feature type="transmembrane region" description="Helical" evidence="2">
    <location>
        <begin position="6"/>
        <end position="23"/>
    </location>
</feature>
<feature type="region of interest" description="Disordered" evidence="1">
    <location>
        <begin position="349"/>
        <end position="369"/>
    </location>
</feature>
<sequence length="868" mass="98574">MLQPYWFGTTLCLVTALCWLYGYQLYQQALAPLGGPQSAVPGPREASNPRLSNPDADIVLGTQAEGVFQFVQVSDIHISRYHRQGGIVHFGHFLQTAVPLISPSLVVATGDLTDAKDEVQLRSNQHEVEWQVYQAVLRWSGVLARRNVHGGRFWYDMRGNHDCYNVPTWSSAQNYYRQYAVGRDQPGFTLDLAFDYGRYALIAVDACPPFGLARPLNFFGYLDRPALDRLADRLTRVKSQSANHTFVFSHYPTSTTTSGTTSQGHTLRTLLQSTSVYLCGHLHELALGLGKHLQTYQAADRYLELELTDLKLHATYRVLAVDHDMIAVKDVPLPLPRIPAPGRLADVMASETSEPSNANVQLPDPIPAPPVVLTTNPKDARYVIPGKEPTYRMRLSTHIRFLVWASFPVRSVTLHVDGQLQADSATPAGHTNNSTLASRIHTPQANYVPLWTAPWNPQQWDDGRSHILNITVEDTQGHFGYDAVLFRVDGHREPLHNAGRGGWIMATDFNWWLRWWMGLGYLFLLVLLLLIPKCVGSYYHAVHSYPAWRTAQSRALRHRDRFSRAQYYQQSTLHSPIRAAARYFVARIGFAVQATAFRLVEMSQVKRIFYPLYVYCLYLVIGPWFVGTIIPAAVDTQPELATGWFYIHGVYINHQWLPTSDTWFYAMVTMFLPIVLLPYYLALCTTSPRWIYARDNARRQLPYHRRWYVRLLVFGFYVYRMTTGMAVTAYMYGWQTILWGPAQAWIVLYAGYLLWRYDWRFVFSKRSRDATLEAFHPILPSVSERPSDSPDVSDGSGSEAECQENATLEGAYDTQHRPLPHQAAPRTLPPQEAGATQFPSLSSGADDLHDSARPLLQARRRDGWAHPA</sequence>
<protein>
    <recommendedName>
        <fullName evidence="8">Calcineurin-like phosphoesterase domain-containing protein</fullName>
    </recommendedName>
</protein>
<name>A0A9W8B423_9FUNG</name>
<dbReference type="PANTHER" id="PTHR14795:SF0">
    <property type="entry name" value="TRANSMEMBRANE PROTEIN 62"/>
    <property type="match status" value="1"/>
</dbReference>
<dbReference type="Pfam" id="PF24394">
    <property type="entry name" value="TMEM62_C"/>
    <property type="match status" value="1"/>
</dbReference>
<dbReference type="SUPFAM" id="SSF56300">
    <property type="entry name" value="Metallo-dependent phosphatases"/>
    <property type="match status" value="1"/>
</dbReference>
<feature type="compositionally biased region" description="Polar residues" evidence="1">
    <location>
        <begin position="350"/>
        <end position="360"/>
    </location>
</feature>
<evidence type="ECO:0000259" key="3">
    <source>
        <dbReference type="Pfam" id="PF00149"/>
    </source>
</evidence>
<feature type="compositionally biased region" description="Low complexity" evidence="1">
    <location>
        <begin position="789"/>
        <end position="798"/>
    </location>
</feature>
<dbReference type="Proteomes" id="UP001151582">
    <property type="component" value="Unassembled WGS sequence"/>
</dbReference>
<dbReference type="InterPro" id="IPR004843">
    <property type="entry name" value="Calcineurin-like_PHP"/>
</dbReference>
<evidence type="ECO:0008006" key="8">
    <source>
        <dbReference type="Google" id="ProtNLM"/>
    </source>
</evidence>
<feature type="domain" description="Calcineurin-like phosphoesterase" evidence="3">
    <location>
        <begin position="69"/>
        <end position="284"/>
    </location>
</feature>
<feature type="domain" description="TMEM62 C-terminal" evidence="5">
    <location>
        <begin position="521"/>
        <end position="686"/>
    </location>
</feature>
<dbReference type="AlphaFoldDB" id="A0A9W8B423"/>
<feature type="transmembrane region" description="Helical" evidence="2">
    <location>
        <begin position="737"/>
        <end position="755"/>
    </location>
</feature>
<evidence type="ECO:0000256" key="1">
    <source>
        <dbReference type="SAM" id="MobiDB-lite"/>
    </source>
</evidence>
<dbReference type="InterPro" id="IPR056229">
    <property type="entry name" value="Ig_TMM62"/>
</dbReference>
<comment type="caution">
    <text evidence="6">The sequence shown here is derived from an EMBL/GenBank/DDBJ whole genome shotgun (WGS) entry which is preliminary data.</text>
</comment>
<feature type="compositionally biased region" description="Basic and acidic residues" evidence="1">
    <location>
        <begin position="859"/>
        <end position="868"/>
    </location>
</feature>
<evidence type="ECO:0000313" key="7">
    <source>
        <dbReference type="Proteomes" id="UP001151582"/>
    </source>
</evidence>
<keyword evidence="2" id="KW-0472">Membrane</keyword>
<reference evidence="6" key="1">
    <citation type="submission" date="2022-07" db="EMBL/GenBank/DDBJ databases">
        <title>Phylogenomic reconstructions and comparative analyses of Kickxellomycotina fungi.</title>
        <authorList>
            <person name="Reynolds N.K."/>
            <person name="Stajich J.E."/>
            <person name="Barry K."/>
            <person name="Grigoriev I.V."/>
            <person name="Crous P."/>
            <person name="Smith M.E."/>
        </authorList>
    </citation>
    <scope>NUCLEOTIDE SEQUENCE</scope>
    <source>
        <strain evidence="6">RSA 567</strain>
    </source>
</reference>
<dbReference type="InterPro" id="IPR029052">
    <property type="entry name" value="Metallo-depent_PP-like"/>
</dbReference>
<feature type="region of interest" description="Disordered" evidence="1">
    <location>
        <begin position="782"/>
        <end position="868"/>
    </location>
</feature>
<dbReference type="PANTHER" id="PTHR14795">
    <property type="entry name" value="HELICASE RELATED"/>
    <property type="match status" value="1"/>
</dbReference>
<feature type="transmembrane region" description="Helical" evidence="2">
    <location>
        <begin position="707"/>
        <end position="731"/>
    </location>
</feature>
<evidence type="ECO:0000259" key="5">
    <source>
        <dbReference type="Pfam" id="PF24394"/>
    </source>
</evidence>
<feature type="transmembrane region" description="Helical" evidence="2">
    <location>
        <begin position="612"/>
        <end position="634"/>
    </location>
</feature>
<dbReference type="GO" id="GO:0016787">
    <property type="term" value="F:hydrolase activity"/>
    <property type="evidence" value="ECO:0007669"/>
    <property type="project" value="InterPro"/>
</dbReference>
<dbReference type="OrthoDB" id="45365at2759"/>
<evidence type="ECO:0000256" key="2">
    <source>
        <dbReference type="SAM" id="Phobius"/>
    </source>
</evidence>
<evidence type="ECO:0000313" key="6">
    <source>
        <dbReference type="EMBL" id="KAJ1973080.1"/>
    </source>
</evidence>
<feature type="domain" description="TMEM62 Ig-like" evidence="4">
    <location>
        <begin position="369"/>
        <end position="491"/>
    </location>
</feature>
<keyword evidence="2" id="KW-0812">Transmembrane</keyword>
<dbReference type="InterPro" id="IPR056230">
    <property type="entry name" value="TMEM62_C"/>
</dbReference>
<feature type="transmembrane region" description="Helical" evidence="2">
    <location>
        <begin position="512"/>
        <end position="531"/>
    </location>
</feature>
<proteinExistence type="predicted"/>
<dbReference type="Pfam" id="PF00149">
    <property type="entry name" value="Metallophos"/>
    <property type="match status" value="1"/>
</dbReference>
<evidence type="ECO:0000259" key="4">
    <source>
        <dbReference type="Pfam" id="PF24384"/>
    </source>
</evidence>
<keyword evidence="7" id="KW-1185">Reference proteome</keyword>
<dbReference type="EMBL" id="JANBQB010000897">
    <property type="protein sequence ID" value="KAJ1973080.1"/>
    <property type="molecule type" value="Genomic_DNA"/>
</dbReference>
<feature type="transmembrane region" description="Helical" evidence="2">
    <location>
        <begin position="663"/>
        <end position="686"/>
    </location>
</feature>
<organism evidence="6 7">
    <name type="scientific">Dimargaris verticillata</name>
    <dbReference type="NCBI Taxonomy" id="2761393"/>
    <lineage>
        <taxon>Eukaryota</taxon>
        <taxon>Fungi</taxon>
        <taxon>Fungi incertae sedis</taxon>
        <taxon>Zoopagomycota</taxon>
        <taxon>Kickxellomycotina</taxon>
        <taxon>Dimargaritomycetes</taxon>
        <taxon>Dimargaritales</taxon>
        <taxon>Dimargaritaceae</taxon>
        <taxon>Dimargaris</taxon>
    </lineage>
</organism>
<keyword evidence="2" id="KW-1133">Transmembrane helix</keyword>
<gene>
    <name evidence="6" type="ORF">H4R34_005198</name>
</gene>
<dbReference type="Pfam" id="PF24384">
    <property type="entry name" value="Ig_TMM62"/>
    <property type="match status" value="1"/>
</dbReference>